<feature type="compositionally biased region" description="Polar residues" evidence="1">
    <location>
        <begin position="71"/>
        <end position="83"/>
    </location>
</feature>
<feature type="region of interest" description="Disordered" evidence="1">
    <location>
        <begin position="71"/>
        <end position="94"/>
    </location>
</feature>
<feature type="domain" description="N-acetyltransferase" evidence="2">
    <location>
        <begin position="50"/>
        <end position="190"/>
    </location>
</feature>
<dbReference type="STRING" id="1036611.A0A1L9PUL7"/>
<evidence type="ECO:0000313" key="3">
    <source>
        <dbReference type="EMBL" id="OJJ05218.1"/>
    </source>
</evidence>
<evidence type="ECO:0000259" key="2">
    <source>
        <dbReference type="PROSITE" id="PS51186"/>
    </source>
</evidence>
<dbReference type="RefSeq" id="XP_040670980.1">
    <property type="nucleotide sequence ID" value="XM_040817429.1"/>
</dbReference>
<evidence type="ECO:0000256" key="1">
    <source>
        <dbReference type="SAM" id="MobiDB-lite"/>
    </source>
</evidence>
<dbReference type="CDD" id="cd04301">
    <property type="entry name" value="NAT_SF"/>
    <property type="match status" value="1"/>
</dbReference>
<name>A0A1L9PUL7_ASPVE</name>
<dbReference type="GeneID" id="63732940"/>
<protein>
    <recommendedName>
        <fullName evidence="2">N-acetyltransferase domain-containing protein</fullName>
    </recommendedName>
</protein>
<dbReference type="VEuPathDB" id="FungiDB:ASPVEDRAFT_836827"/>
<dbReference type="EMBL" id="KV878132">
    <property type="protein sequence ID" value="OJJ05218.1"/>
    <property type="molecule type" value="Genomic_DNA"/>
</dbReference>
<dbReference type="PROSITE" id="PS51186">
    <property type="entry name" value="GNAT"/>
    <property type="match status" value="1"/>
</dbReference>
<keyword evidence="4" id="KW-1185">Reference proteome</keyword>
<sequence>MPLPKSPKQWTKQTRGQFFLISTDNSLLSIPAINAALASDTIYWATPFPEEVLQGIVDNSFCYGLYKTTSPSQNTATTEVPNRSENEGGNDGSLHSGVEQIGFARLATDWYTFAYLTDVYILPEYQGFGLGGWLLDCVDELVQAMPYLRWLILRTGSEKSVKSYEKRMGMEILANGDVASGTVCMGKRGKGNLV</sequence>
<dbReference type="InterPro" id="IPR000182">
    <property type="entry name" value="GNAT_dom"/>
</dbReference>
<dbReference type="Proteomes" id="UP000184073">
    <property type="component" value="Unassembled WGS sequence"/>
</dbReference>
<dbReference type="Gene3D" id="3.40.630.30">
    <property type="match status" value="1"/>
</dbReference>
<gene>
    <name evidence="3" type="ORF">ASPVEDRAFT_836827</name>
</gene>
<reference evidence="4" key="1">
    <citation type="journal article" date="2017" name="Genome Biol.">
        <title>Comparative genomics reveals high biological diversity and specific adaptations in the industrially and medically important fungal genus Aspergillus.</title>
        <authorList>
            <person name="de Vries R.P."/>
            <person name="Riley R."/>
            <person name="Wiebenga A."/>
            <person name="Aguilar-Osorio G."/>
            <person name="Amillis S."/>
            <person name="Uchima C.A."/>
            <person name="Anderluh G."/>
            <person name="Asadollahi M."/>
            <person name="Askin M."/>
            <person name="Barry K."/>
            <person name="Battaglia E."/>
            <person name="Bayram O."/>
            <person name="Benocci T."/>
            <person name="Braus-Stromeyer S.A."/>
            <person name="Caldana C."/>
            <person name="Canovas D."/>
            <person name="Cerqueira G.C."/>
            <person name="Chen F."/>
            <person name="Chen W."/>
            <person name="Choi C."/>
            <person name="Clum A."/>
            <person name="Dos Santos R.A."/>
            <person name="Damasio A.R."/>
            <person name="Diallinas G."/>
            <person name="Emri T."/>
            <person name="Fekete E."/>
            <person name="Flipphi M."/>
            <person name="Freyberg S."/>
            <person name="Gallo A."/>
            <person name="Gournas C."/>
            <person name="Habgood R."/>
            <person name="Hainaut M."/>
            <person name="Harispe M.L."/>
            <person name="Henrissat B."/>
            <person name="Hilden K.S."/>
            <person name="Hope R."/>
            <person name="Hossain A."/>
            <person name="Karabika E."/>
            <person name="Karaffa L."/>
            <person name="Karanyi Z."/>
            <person name="Krasevec N."/>
            <person name="Kuo A."/>
            <person name="Kusch H."/>
            <person name="LaButti K."/>
            <person name="Lagendijk E.L."/>
            <person name="Lapidus A."/>
            <person name="Levasseur A."/>
            <person name="Lindquist E."/>
            <person name="Lipzen A."/>
            <person name="Logrieco A.F."/>
            <person name="MacCabe A."/>
            <person name="Maekelae M.R."/>
            <person name="Malavazi I."/>
            <person name="Melin P."/>
            <person name="Meyer V."/>
            <person name="Mielnichuk N."/>
            <person name="Miskei M."/>
            <person name="Molnar A.P."/>
            <person name="Mule G."/>
            <person name="Ngan C.Y."/>
            <person name="Orejas M."/>
            <person name="Orosz E."/>
            <person name="Ouedraogo J.P."/>
            <person name="Overkamp K.M."/>
            <person name="Park H.-S."/>
            <person name="Perrone G."/>
            <person name="Piumi F."/>
            <person name="Punt P.J."/>
            <person name="Ram A.F."/>
            <person name="Ramon A."/>
            <person name="Rauscher S."/>
            <person name="Record E."/>
            <person name="Riano-Pachon D.M."/>
            <person name="Robert V."/>
            <person name="Roehrig J."/>
            <person name="Ruller R."/>
            <person name="Salamov A."/>
            <person name="Salih N.S."/>
            <person name="Samson R.A."/>
            <person name="Sandor E."/>
            <person name="Sanguinetti M."/>
            <person name="Schuetze T."/>
            <person name="Sepcic K."/>
            <person name="Shelest E."/>
            <person name="Sherlock G."/>
            <person name="Sophianopoulou V."/>
            <person name="Squina F.M."/>
            <person name="Sun H."/>
            <person name="Susca A."/>
            <person name="Todd R.B."/>
            <person name="Tsang A."/>
            <person name="Unkles S.E."/>
            <person name="van de Wiele N."/>
            <person name="van Rossen-Uffink D."/>
            <person name="Oliveira J.V."/>
            <person name="Vesth T.C."/>
            <person name="Visser J."/>
            <person name="Yu J.-H."/>
            <person name="Zhou M."/>
            <person name="Andersen M.R."/>
            <person name="Archer D.B."/>
            <person name="Baker S.E."/>
            <person name="Benoit I."/>
            <person name="Brakhage A.A."/>
            <person name="Braus G.H."/>
            <person name="Fischer R."/>
            <person name="Frisvad J.C."/>
            <person name="Goldman G.H."/>
            <person name="Houbraken J."/>
            <person name="Oakley B."/>
            <person name="Pocsi I."/>
            <person name="Scazzocchio C."/>
            <person name="Seiboth B."/>
            <person name="vanKuyk P.A."/>
            <person name="Wortman J."/>
            <person name="Dyer P.S."/>
            <person name="Grigoriev I.V."/>
        </authorList>
    </citation>
    <scope>NUCLEOTIDE SEQUENCE [LARGE SCALE GENOMIC DNA]</scope>
    <source>
        <strain evidence="4">CBS 583.65</strain>
    </source>
</reference>
<dbReference type="PANTHER" id="PTHR43233">
    <property type="entry name" value="FAMILY N-ACETYLTRANSFERASE, PUTATIVE (AFU_ORTHOLOGUE AFUA_6G03350)-RELATED"/>
    <property type="match status" value="1"/>
</dbReference>
<accession>A0A1L9PUL7</accession>
<dbReference type="Pfam" id="PF00583">
    <property type="entry name" value="Acetyltransf_1"/>
    <property type="match status" value="1"/>
</dbReference>
<dbReference type="InterPro" id="IPR053144">
    <property type="entry name" value="Acetyltransferase_Butenolide"/>
</dbReference>
<dbReference type="InterPro" id="IPR016181">
    <property type="entry name" value="Acyl_CoA_acyltransferase"/>
</dbReference>
<dbReference type="SUPFAM" id="SSF55729">
    <property type="entry name" value="Acyl-CoA N-acyltransferases (Nat)"/>
    <property type="match status" value="1"/>
</dbReference>
<dbReference type="AlphaFoldDB" id="A0A1L9PUL7"/>
<proteinExistence type="predicted"/>
<evidence type="ECO:0000313" key="4">
    <source>
        <dbReference type="Proteomes" id="UP000184073"/>
    </source>
</evidence>
<dbReference type="PANTHER" id="PTHR43233:SF1">
    <property type="entry name" value="FAMILY N-ACETYLTRANSFERASE, PUTATIVE (AFU_ORTHOLOGUE AFUA_6G03350)-RELATED"/>
    <property type="match status" value="1"/>
</dbReference>
<dbReference type="GO" id="GO:0016747">
    <property type="term" value="F:acyltransferase activity, transferring groups other than amino-acyl groups"/>
    <property type="evidence" value="ECO:0007669"/>
    <property type="project" value="InterPro"/>
</dbReference>
<organism evidence="3 4">
    <name type="scientific">Aspergillus versicolor CBS 583.65</name>
    <dbReference type="NCBI Taxonomy" id="1036611"/>
    <lineage>
        <taxon>Eukaryota</taxon>
        <taxon>Fungi</taxon>
        <taxon>Dikarya</taxon>
        <taxon>Ascomycota</taxon>
        <taxon>Pezizomycotina</taxon>
        <taxon>Eurotiomycetes</taxon>
        <taxon>Eurotiomycetidae</taxon>
        <taxon>Eurotiales</taxon>
        <taxon>Aspergillaceae</taxon>
        <taxon>Aspergillus</taxon>
        <taxon>Aspergillus subgen. Nidulantes</taxon>
    </lineage>
</organism>
<dbReference type="OrthoDB" id="10039976at2759"/>